<name>A0A2N0YXT2_9BACI</name>
<evidence type="ECO:0000256" key="5">
    <source>
        <dbReference type="ARBA" id="ARBA00022679"/>
    </source>
</evidence>
<accession>A0A2N0YXT2</accession>
<keyword evidence="12" id="KW-0175">Coiled coil</keyword>
<keyword evidence="7" id="KW-0418">Kinase</keyword>
<dbReference type="InterPro" id="IPR013011">
    <property type="entry name" value="PTS_EIIB_2"/>
</dbReference>
<dbReference type="Gene3D" id="1.10.10.10">
    <property type="entry name" value="Winged helix-like DNA-binding domain superfamily/Winged helix DNA-binding domain"/>
    <property type="match status" value="1"/>
</dbReference>
<dbReference type="Pfam" id="PF00359">
    <property type="entry name" value="PTS_EIIA_2"/>
    <property type="match status" value="1"/>
</dbReference>
<evidence type="ECO:0000313" key="16">
    <source>
        <dbReference type="EMBL" id="PKG22062.1"/>
    </source>
</evidence>
<reference evidence="16 17" key="1">
    <citation type="journal article" date="2003" name="Int. J. Syst. Evol. Microbiol.">
        <title>Bacillus nealsonii sp. nov., isolated from a spacecraft-assembly facility, whose spores are gamma-radiation resistant.</title>
        <authorList>
            <person name="Venkateswaran K."/>
            <person name="Kempf M."/>
            <person name="Chen F."/>
            <person name="Satomi M."/>
            <person name="Nicholson W."/>
            <person name="Kern R."/>
        </authorList>
    </citation>
    <scope>NUCLEOTIDE SEQUENCE [LARGE SCALE GENOMIC DNA]</scope>
    <source>
        <strain evidence="16 17">FO-92</strain>
    </source>
</reference>
<organism evidence="16 17">
    <name type="scientific">Niallia nealsonii</name>
    <dbReference type="NCBI Taxonomy" id="115979"/>
    <lineage>
        <taxon>Bacteria</taxon>
        <taxon>Bacillati</taxon>
        <taxon>Bacillota</taxon>
        <taxon>Bacilli</taxon>
        <taxon>Bacillales</taxon>
        <taxon>Bacillaceae</taxon>
        <taxon>Niallia</taxon>
    </lineage>
</organism>
<dbReference type="InterPro" id="IPR036634">
    <property type="entry name" value="PRD_sf"/>
</dbReference>
<dbReference type="RefSeq" id="WP_101178790.1">
    <property type="nucleotide sequence ID" value="NZ_PISE01000047.1"/>
</dbReference>
<evidence type="ECO:0000256" key="10">
    <source>
        <dbReference type="ARBA" id="ARBA00041175"/>
    </source>
</evidence>
<evidence type="ECO:0000313" key="17">
    <source>
        <dbReference type="Proteomes" id="UP000233375"/>
    </source>
</evidence>
<evidence type="ECO:0000256" key="7">
    <source>
        <dbReference type="ARBA" id="ARBA00022777"/>
    </source>
</evidence>
<evidence type="ECO:0000256" key="4">
    <source>
        <dbReference type="ARBA" id="ARBA00022553"/>
    </source>
</evidence>
<comment type="function">
    <text evidence="9">The phosphoenolpyruvate-dependent sugar phosphotransferase system (sugar PTS), a major carbohydrate active transport system, catalyzes the phosphorylation of incoming sugar substrates concomitantly with their translocation across the cell membrane. The enzyme II UlaABC PTS system is involved in ascorbate transport.</text>
</comment>
<dbReference type="InterPro" id="IPR036095">
    <property type="entry name" value="PTS_EIIB-like_sf"/>
</dbReference>
<evidence type="ECO:0000256" key="9">
    <source>
        <dbReference type="ARBA" id="ARBA00037387"/>
    </source>
</evidence>
<evidence type="ECO:0000259" key="15">
    <source>
        <dbReference type="PROSITE" id="PS51372"/>
    </source>
</evidence>
<comment type="subcellular location">
    <subcellularLocation>
        <location evidence="1">Cytoplasm</location>
    </subcellularLocation>
</comment>
<dbReference type="GO" id="GO:0016301">
    <property type="term" value="F:kinase activity"/>
    <property type="evidence" value="ECO:0007669"/>
    <property type="project" value="UniProtKB-KW"/>
</dbReference>
<dbReference type="InterPro" id="IPR011608">
    <property type="entry name" value="PRD"/>
</dbReference>
<feature type="domain" description="PRD" evidence="15">
    <location>
        <begin position="288"/>
        <end position="395"/>
    </location>
</feature>
<dbReference type="GO" id="GO:0005737">
    <property type="term" value="C:cytoplasm"/>
    <property type="evidence" value="ECO:0007669"/>
    <property type="project" value="UniProtKB-SubCell"/>
</dbReference>
<dbReference type="InterPro" id="IPR036388">
    <property type="entry name" value="WH-like_DNA-bd_sf"/>
</dbReference>
<dbReference type="InterPro" id="IPR002178">
    <property type="entry name" value="PTS_EIIA_type-2_dom"/>
</dbReference>
<keyword evidence="5" id="KW-0808">Transferase</keyword>
<dbReference type="Pfam" id="PF00874">
    <property type="entry name" value="PRD"/>
    <property type="match status" value="1"/>
</dbReference>
<dbReference type="GO" id="GO:0008982">
    <property type="term" value="F:protein-N(PI)-phosphohistidine-sugar phosphotransferase activity"/>
    <property type="evidence" value="ECO:0007669"/>
    <property type="project" value="InterPro"/>
</dbReference>
<dbReference type="InterPro" id="IPR051351">
    <property type="entry name" value="Ascorbate-PTS_EIIA_comp"/>
</dbReference>
<dbReference type="Pfam" id="PF05043">
    <property type="entry name" value="Mga"/>
    <property type="match status" value="1"/>
</dbReference>
<proteinExistence type="predicted"/>
<dbReference type="CDD" id="cd05568">
    <property type="entry name" value="PTS_IIB_bgl_like"/>
    <property type="match status" value="1"/>
</dbReference>
<dbReference type="Gene3D" id="3.40.930.10">
    <property type="entry name" value="Mannitol-specific EII, Chain A"/>
    <property type="match status" value="1"/>
</dbReference>
<sequence>MYLDERSNTLLKEVIVNPNTSNIKLEKKFNLSRRQVSYSFQKINDWLEGNNYPPIKKTNSGKFIISPVVMKIFAEKVDENRHNQYIPSEKERAQLIILLIINNDNDLSLFHFTSALKVSKNTILRDLKTVQKIIEPYHLAISYSRSNGYELAGKEWNIRKLAIDVLQNMLSMYHAEAHILDCLNVRSEEIQAVKKQMEEIETKLELQFIDESFRLLPFIMVIILKRMKQGKFIKEQHSLDYEALAETKEYLAAEVLVNEIDNIPKLERLFITLQLLTSKILTSHLSDKESLQLKESIAQTLEIFENKACIKMKEKEVLLNKLMLHMKPAYYRIKYHLTTNYPTLEKSSEELEEIHFIVKDSVGPLENYIGGEIEENELMFLTILIGGHLLSSGDTIQKKMKAVVVCPNGVSISKLMESTLRDLFPEFYFYHALSIREFQKLKFDFDLIFSPVPLQTEKKLFIVESIISDIEKMQLRQRVLNEILGLTTNIINIDQLMNTIQKYAVIKEKQRLTNALQEHFSLSHANQDNIVETRGNLSLATILTPDMMVVKRKVASWEDGLKIAAAPLLQSGAITENYVEEMIRQYPTMLPHIVLRNVIALPHAGPDCGVNKIGMSLLKIEEGLPFNEGERVCFIVVLAATDKNKHLQALRQLINLSKNLEEIEQLKAKNNLNDLYEVIKKYS</sequence>
<dbReference type="SUPFAM" id="SSF52794">
    <property type="entry name" value="PTS system IIB component-like"/>
    <property type="match status" value="1"/>
</dbReference>
<feature type="domain" description="PRD" evidence="15">
    <location>
        <begin position="184"/>
        <end position="285"/>
    </location>
</feature>
<dbReference type="OrthoDB" id="369398at2"/>
<protein>
    <recommendedName>
        <fullName evidence="10">Ascorbate-specific PTS system EIIA component</fullName>
    </recommendedName>
    <alternativeName>
        <fullName evidence="11">Ascorbate-specific phosphotransferase enzyme IIA component</fullName>
    </alternativeName>
</protein>
<dbReference type="PROSITE" id="PS51099">
    <property type="entry name" value="PTS_EIIB_TYPE_2"/>
    <property type="match status" value="1"/>
</dbReference>
<dbReference type="EMBL" id="PISE01000047">
    <property type="protein sequence ID" value="PKG22062.1"/>
    <property type="molecule type" value="Genomic_DNA"/>
</dbReference>
<evidence type="ECO:0000256" key="12">
    <source>
        <dbReference type="SAM" id="Coils"/>
    </source>
</evidence>
<dbReference type="InterPro" id="IPR016152">
    <property type="entry name" value="PTrfase/Anion_transptr"/>
</dbReference>
<dbReference type="GO" id="GO:0009401">
    <property type="term" value="P:phosphoenolpyruvate-dependent sugar phosphotransferase system"/>
    <property type="evidence" value="ECO:0007669"/>
    <property type="project" value="UniProtKB-KW"/>
</dbReference>
<dbReference type="InterPro" id="IPR007737">
    <property type="entry name" value="Mga_HTH"/>
</dbReference>
<dbReference type="CDD" id="cd00211">
    <property type="entry name" value="PTS_IIA_fru"/>
    <property type="match status" value="1"/>
</dbReference>
<comment type="caution">
    <text evidence="16">The sequence shown here is derived from an EMBL/GenBank/DDBJ whole genome shotgun (WGS) entry which is preliminary data.</text>
</comment>
<keyword evidence="4" id="KW-0597">Phosphoprotein</keyword>
<dbReference type="GO" id="GO:0006355">
    <property type="term" value="P:regulation of DNA-templated transcription"/>
    <property type="evidence" value="ECO:0007669"/>
    <property type="project" value="InterPro"/>
</dbReference>
<evidence type="ECO:0000256" key="3">
    <source>
        <dbReference type="ARBA" id="ARBA00022490"/>
    </source>
</evidence>
<evidence type="ECO:0000256" key="2">
    <source>
        <dbReference type="ARBA" id="ARBA00022448"/>
    </source>
</evidence>
<evidence type="ECO:0000259" key="14">
    <source>
        <dbReference type="PROSITE" id="PS51099"/>
    </source>
</evidence>
<dbReference type="SUPFAM" id="SSF55804">
    <property type="entry name" value="Phoshotransferase/anion transport protein"/>
    <property type="match status" value="1"/>
</dbReference>
<dbReference type="SUPFAM" id="SSF63520">
    <property type="entry name" value="PTS-regulatory domain, PRD"/>
    <property type="match status" value="1"/>
</dbReference>
<dbReference type="PROSITE" id="PS51094">
    <property type="entry name" value="PTS_EIIA_TYPE_2"/>
    <property type="match status" value="1"/>
</dbReference>
<dbReference type="PANTHER" id="PTHR36203:SF1">
    <property type="entry name" value="ASCORBATE-SPECIFIC PTS SYSTEM EIIA COMPONENT"/>
    <property type="match status" value="1"/>
</dbReference>
<feature type="coiled-coil region" evidence="12">
    <location>
        <begin position="646"/>
        <end position="673"/>
    </location>
</feature>
<evidence type="ECO:0000259" key="13">
    <source>
        <dbReference type="PROSITE" id="PS51094"/>
    </source>
</evidence>
<feature type="domain" description="PTS EIIB type-2" evidence="14">
    <location>
        <begin position="400"/>
        <end position="487"/>
    </location>
</feature>
<keyword evidence="3" id="KW-0963">Cytoplasm</keyword>
<dbReference type="PANTHER" id="PTHR36203">
    <property type="entry name" value="ASCORBATE-SPECIFIC PTS SYSTEM EIIA COMPONENT"/>
    <property type="match status" value="1"/>
</dbReference>
<feature type="domain" description="PTS EIIA type-2" evidence="13">
    <location>
        <begin position="541"/>
        <end position="682"/>
    </location>
</feature>
<keyword evidence="17" id="KW-1185">Reference proteome</keyword>
<keyword evidence="2" id="KW-0813">Transport</keyword>
<dbReference type="Proteomes" id="UP000233375">
    <property type="component" value="Unassembled WGS sequence"/>
</dbReference>
<gene>
    <name evidence="16" type="ORF">CWS01_19010</name>
</gene>
<keyword evidence="8" id="KW-0010">Activator</keyword>
<keyword evidence="6" id="KW-0598">Phosphotransferase system</keyword>
<evidence type="ECO:0000256" key="11">
    <source>
        <dbReference type="ARBA" id="ARBA00042072"/>
    </source>
</evidence>
<evidence type="ECO:0000256" key="8">
    <source>
        <dbReference type="ARBA" id="ARBA00023159"/>
    </source>
</evidence>
<dbReference type="AlphaFoldDB" id="A0A2N0YXT2"/>
<keyword evidence="16" id="KW-0762">Sugar transport</keyword>
<evidence type="ECO:0000256" key="6">
    <source>
        <dbReference type="ARBA" id="ARBA00022683"/>
    </source>
</evidence>
<dbReference type="PROSITE" id="PS51372">
    <property type="entry name" value="PRD_2"/>
    <property type="match status" value="2"/>
</dbReference>
<dbReference type="Gene3D" id="1.10.1790.10">
    <property type="entry name" value="PRD domain"/>
    <property type="match status" value="1"/>
</dbReference>
<evidence type="ECO:0000256" key="1">
    <source>
        <dbReference type="ARBA" id="ARBA00004496"/>
    </source>
</evidence>